<evidence type="ECO:0000256" key="1">
    <source>
        <dbReference type="SAM" id="Phobius"/>
    </source>
</evidence>
<feature type="transmembrane region" description="Helical" evidence="1">
    <location>
        <begin position="35"/>
        <end position="62"/>
    </location>
</feature>
<sequence length="113" mass="12101">MNWLVEKAYAAKEDWNILDPSEEATGSLEDALDHVITIILMIAGALAVIYLIYSGIIYITAAGNPDAAKKGQQGVINAIIGIVIIIAVYFIIRVAMGLGTGFTDTTTTVIPQY</sequence>
<protein>
    <submittedName>
        <fullName evidence="2">Uncharacterized protein</fullName>
    </submittedName>
</protein>
<dbReference type="InterPro" id="IPR043993">
    <property type="entry name" value="T4SS_pilin"/>
</dbReference>
<reference evidence="2 3" key="1">
    <citation type="journal article" date="2016" name="Environ. Microbiol.">
        <title>Genomic resolution of a cold subsurface aquifer community provides metabolic insights for novel microbes adapted to high CO concentrations.</title>
        <authorList>
            <person name="Probst A.J."/>
            <person name="Castelle C.J."/>
            <person name="Singh A."/>
            <person name="Brown C.T."/>
            <person name="Anantharaman K."/>
            <person name="Sharon I."/>
            <person name="Hug L.A."/>
            <person name="Burstein D."/>
            <person name="Emerson J.B."/>
            <person name="Thomas B.C."/>
            <person name="Banfield J.F."/>
        </authorList>
    </citation>
    <scope>NUCLEOTIDE SEQUENCE [LARGE SCALE GENOMIC DNA]</scope>
    <source>
        <strain evidence="2">CG1_02_42_45</strain>
    </source>
</reference>
<evidence type="ECO:0000313" key="3">
    <source>
        <dbReference type="Proteomes" id="UP000182753"/>
    </source>
</evidence>
<dbReference type="Proteomes" id="UP000182753">
    <property type="component" value="Unassembled WGS sequence"/>
</dbReference>
<dbReference type="AlphaFoldDB" id="A0A1J4RRT3"/>
<dbReference type="Pfam" id="PF18895">
    <property type="entry name" value="T4SS_pilin"/>
    <property type="match status" value="1"/>
</dbReference>
<feature type="transmembrane region" description="Helical" evidence="1">
    <location>
        <begin position="74"/>
        <end position="92"/>
    </location>
</feature>
<name>A0A1J4RRT3_9BACT</name>
<evidence type="ECO:0000313" key="2">
    <source>
        <dbReference type="EMBL" id="OIN89631.1"/>
    </source>
</evidence>
<dbReference type="EMBL" id="MNUJ01000031">
    <property type="protein sequence ID" value="OIN89631.1"/>
    <property type="molecule type" value="Genomic_DNA"/>
</dbReference>
<gene>
    <name evidence="2" type="ORF">AUJ40_01570</name>
</gene>
<comment type="caution">
    <text evidence="2">The sequence shown here is derived from an EMBL/GenBank/DDBJ whole genome shotgun (WGS) entry which is preliminary data.</text>
</comment>
<accession>A0A1J4RRT3</accession>
<keyword evidence="1" id="KW-1133">Transmembrane helix</keyword>
<keyword evidence="1" id="KW-0472">Membrane</keyword>
<proteinExistence type="predicted"/>
<organism evidence="2 3">
    <name type="scientific">Candidatus Berkelbacteria bacterium CG1_02_42_45</name>
    <dbReference type="NCBI Taxonomy" id="1805036"/>
    <lineage>
        <taxon>Bacteria</taxon>
        <taxon>Candidatus Berkelbacteria</taxon>
    </lineage>
</organism>
<keyword evidence="1" id="KW-0812">Transmembrane</keyword>